<evidence type="ECO:0000256" key="1">
    <source>
        <dbReference type="SAM" id="Coils"/>
    </source>
</evidence>
<evidence type="ECO:0000313" key="3">
    <source>
        <dbReference type="EMBL" id="KGR85087.1"/>
    </source>
</evidence>
<dbReference type="SUPFAM" id="SSF56954">
    <property type="entry name" value="Outer membrane efflux proteins (OEP)"/>
    <property type="match status" value="1"/>
</dbReference>
<dbReference type="EMBL" id="JPVQ01000081">
    <property type="protein sequence ID" value="KGR85087.1"/>
    <property type="molecule type" value="Genomic_DNA"/>
</dbReference>
<dbReference type="OrthoDB" id="250565at2"/>
<dbReference type="AlphaFoldDB" id="A0A0A3JDH0"/>
<dbReference type="Gene3D" id="2.40.30.170">
    <property type="match status" value="1"/>
</dbReference>
<dbReference type="PANTHER" id="PTHR30438:SF2">
    <property type="entry name" value="MEMBRANE PROTEIN"/>
    <property type="match status" value="1"/>
</dbReference>
<name>A0A0A3JDH0_9BACL</name>
<accession>A0A0A3JDH0</accession>
<gene>
    <name evidence="3" type="ORF">CD30_19220</name>
</gene>
<dbReference type="GO" id="GO:0005886">
    <property type="term" value="C:plasma membrane"/>
    <property type="evidence" value="ECO:0007669"/>
    <property type="project" value="TreeGrafter"/>
</dbReference>
<dbReference type="Pfam" id="PF25881">
    <property type="entry name" value="HH_YBHG"/>
    <property type="match status" value="1"/>
</dbReference>
<dbReference type="SUPFAM" id="SSF111369">
    <property type="entry name" value="HlyD-like secretion proteins"/>
    <property type="match status" value="2"/>
</dbReference>
<dbReference type="InterPro" id="IPR059052">
    <property type="entry name" value="HH_YbhG-like"/>
</dbReference>
<evidence type="ECO:0000313" key="4">
    <source>
        <dbReference type="Proteomes" id="UP000030595"/>
    </source>
</evidence>
<dbReference type="PANTHER" id="PTHR30438">
    <property type="entry name" value="36 KDA ANTIGEN-RELATED"/>
    <property type="match status" value="1"/>
</dbReference>
<dbReference type="Gene3D" id="1.20.1600.10">
    <property type="entry name" value="Outer membrane efflux proteins (OEP)"/>
    <property type="match status" value="1"/>
</dbReference>
<protein>
    <submittedName>
        <fullName evidence="3">MFP transporter</fullName>
    </submittedName>
</protein>
<organism evidence="3 4">
    <name type="scientific">Ureibacillus massiliensis 4400831 = CIP 108448 = CCUG 49529</name>
    <dbReference type="NCBI Taxonomy" id="1211035"/>
    <lineage>
        <taxon>Bacteria</taxon>
        <taxon>Bacillati</taxon>
        <taxon>Bacillota</taxon>
        <taxon>Bacilli</taxon>
        <taxon>Bacillales</taxon>
        <taxon>Caryophanaceae</taxon>
        <taxon>Ureibacillus</taxon>
    </lineage>
</organism>
<dbReference type="Gene3D" id="1.10.287.470">
    <property type="entry name" value="Helix hairpin bin"/>
    <property type="match status" value="2"/>
</dbReference>
<proteinExistence type="predicted"/>
<sequence length="426" mass="45449">MKARLILVLCLIAGLIVGGFFLLVKKEAAGKNLLEGQPTAYIEGDESKVSFKLDGRIEELLVDEGDVVKKGQVIGVLQNDELKAKVSQAEAAVSVADGQINEATAAQSAAVAKTEQGNAAVNVTAETAAKKVAQAEAALKAAEANLEALQNGARPEEIKQAESQMKAAEEIQKVAKDNLERLQTLLEHGLASQADVDKANTTYQEAKGKYEVAKQQYEIAVQGPREEEIKAAKAQVDQAKAAHELAVASQDEVLVRQGEVKAAEAGIKQAAGAVSTAQSGKSQAEAALAEANVYLSYTQLIAPTDGVIKTKAAEVGELVSAGFPVFTLEQAEERYSKFYFPETEISNIQVGDWVQIEVIATGKKLKAKVVSISPAADFAVQKATQNMDDTDIRSFSVKVKYENIPNDVKTGMTVKWLKLLGEHNGN</sequence>
<dbReference type="GO" id="GO:0015562">
    <property type="term" value="F:efflux transmembrane transporter activity"/>
    <property type="evidence" value="ECO:0007669"/>
    <property type="project" value="InterPro"/>
</dbReference>
<comment type="caution">
    <text evidence="3">The sequence shown here is derived from an EMBL/GenBank/DDBJ whole genome shotgun (WGS) entry which is preliminary data.</text>
</comment>
<dbReference type="Gene3D" id="2.40.50.100">
    <property type="match status" value="2"/>
</dbReference>
<reference evidence="3 4" key="1">
    <citation type="submission" date="2014-02" db="EMBL/GenBank/DDBJ databases">
        <title>Draft genome sequence of Lysinibacillus massiliensis CCUG 49529.</title>
        <authorList>
            <person name="Zhang F."/>
            <person name="Wang G."/>
            <person name="Zhang L."/>
        </authorList>
    </citation>
    <scope>NUCLEOTIDE SEQUENCE [LARGE SCALE GENOMIC DNA]</scope>
    <source>
        <strain evidence="3 4">CCUG 49529</strain>
    </source>
</reference>
<feature type="domain" description="YbhG-like alpha-helical hairpin" evidence="2">
    <location>
        <begin position="131"/>
        <end position="243"/>
    </location>
</feature>
<dbReference type="Proteomes" id="UP000030595">
    <property type="component" value="Unassembled WGS sequence"/>
</dbReference>
<feature type="coiled-coil region" evidence="1">
    <location>
        <begin position="125"/>
        <end position="216"/>
    </location>
</feature>
<keyword evidence="4" id="KW-1185">Reference proteome</keyword>
<dbReference type="eggNOG" id="COG0845">
    <property type="taxonomic scope" value="Bacteria"/>
</dbReference>
<keyword evidence="1" id="KW-0175">Coiled coil</keyword>
<evidence type="ECO:0000259" key="2">
    <source>
        <dbReference type="Pfam" id="PF25881"/>
    </source>
</evidence>